<evidence type="ECO:0000256" key="4">
    <source>
        <dbReference type="ARBA" id="ARBA00022748"/>
    </source>
</evidence>
<proteinExistence type="inferred from homology"/>
<dbReference type="InterPro" id="IPR027417">
    <property type="entry name" value="P-loop_NTPase"/>
</dbReference>
<evidence type="ECO:0000256" key="3">
    <source>
        <dbReference type="ARBA" id="ARBA00022741"/>
    </source>
</evidence>
<evidence type="ECO:0000256" key="5">
    <source>
        <dbReference type="ARBA" id="ARBA00022840"/>
    </source>
</evidence>
<dbReference type="InterPro" id="IPR003439">
    <property type="entry name" value="ABC_transporter-like_ATP-bd"/>
</dbReference>
<dbReference type="GO" id="GO:0016887">
    <property type="term" value="F:ATP hydrolysis activity"/>
    <property type="evidence" value="ECO:0007669"/>
    <property type="project" value="InterPro"/>
</dbReference>
<evidence type="ECO:0000256" key="1">
    <source>
        <dbReference type="ARBA" id="ARBA00005417"/>
    </source>
</evidence>
<dbReference type="Proteomes" id="UP000242972">
    <property type="component" value="Unassembled WGS sequence"/>
</dbReference>
<dbReference type="GO" id="GO:0017004">
    <property type="term" value="P:cytochrome complex assembly"/>
    <property type="evidence" value="ECO:0007669"/>
    <property type="project" value="UniProtKB-KW"/>
</dbReference>
<dbReference type="GO" id="GO:0005524">
    <property type="term" value="F:ATP binding"/>
    <property type="evidence" value="ECO:0007669"/>
    <property type="project" value="UniProtKB-KW"/>
</dbReference>
<keyword evidence="3" id="KW-0547">Nucleotide-binding</keyword>
<dbReference type="CDD" id="cd03230">
    <property type="entry name" value="ABC_DR_subfamily_A"/>
    <property type="match status" value="1"/>
</dbReference>
<dbReference type="GO" id="GO:0022857">
    <property type="term" value="F:transmembrane transporter activity"/>
    <property type="evidence" value="ECO:0007669"/>
    <property type="project" value="InterPro"/>
</dbReference>
<dbReference type="SMART" id="SM00382">
    <property type="entry name" value="AAA"/>
    <property type="match status" value="1"/>
</dbReference>
<feature type="domain" description="ABC transporter" evidence="6">
    <location>
        <begin position="16"/>
        <end position="243"/>
    </location>
</feature>
<evidence type="ECO:0000313" key="8">
    <source>
        <dbReference type="Proteomes" id="UP000242972"/>
    </source>
</evidence>
<dbReference type="Gene3D" id="3.40.50.300">
    <property type="entry name" value="P-loop containing nucleotide triphosphate hydrolases"/>
    <property type="match status" value="1"/>
</dbReference>
<dbReference type="SUPFAM" id="SSF52540">
    <property type="entry name" value="P-loop containing nucleoside triphosphate hydrolases"/>
    <property type="match status" value="1"/>
</dbReference>
<dbReference type="InterPro" id="IPR003593">
    <property type="entry name" value="AAA+_ATPase"/>
</dbReference>
<dbReference type="PROSITE" id="PS50893">
    <property type="entry name" value="ABC_TRANSPORTER_2"/>
    <property type="match status" value="1"/>
</dbReference>
<comment type="similarity">
    <text evidence="1">Belongs to the ABC transporter superfamily.</text>
</comment>
<evidence type="ECO:0000256" key="2">
    <source>
        <dbReference type="ARBA" id="ARBA00022448"/>
    </source>
</evidence>
<dbReference type="InterPro" id="IPR005895">
    <property type="entry name" value="ABC_transptr_haem_export_CcmA"/>
</dbReference>
<comment type="caution">
    <text evidence="7">The sequence shown here is derived from an EMBL/GenBank/DDBJ whole genome shotgun (WGS) entry which is preliminary data.</text>
</comment>
<gene>
    <name evidence="7" type="primary">ccmA</name>
    <name evidence="7" type="ORF">C7B46_07055</name>
</gene>
<dbReference type="PANTHER" id="PTHR43335:SF11">
    <property type="entry name" value="ABC TRANSPORTER RELATED"/>
    <property type="match status" value="1"/>
</dbReference>
<protein>
    <submittedName>
        <fullName evidence="7">Heme ABC exporter ATP-binding protein CcmA</fullName>
    </submittedName>
</protein>
<dbReference type="Pfam" id="PF00005">
    <property type="entry name" value="ABC_tran"/>
    <property type="match status" value="1"/>
</dbReference>
<sequence length="250" mass="27479">MLTSRKLASVPEDVLLRALHLEKKIGGKVVLRDVSLEVGGQGALAILGPNGAGKTTLLRILSGVWGPTQGELWRFGQKVDKEGRSDPRIGYLGHQSFLYPTLSALDNLTFYAKLWGLDRPSVRAANALKQVGLTWSQTDPVKTYSRGMLQRAAIARVLLTQPKLLLLDEPYTGLDLAAQEFLDTTLRSFQAAGGAIILITHNVHEAIRIAQAVTILVRGRLVWWADTHGWNADQLAFEYQKWLGGGARHP</sequence>
<accession>A0A2T2XHS3</accession>
<organism evidence="7 8">
    <name type="scientific">Sulfobacillus benefaciens</name>
    <dbReference type="NCBI Taxonomy" id="453960"/>
    <lineage>
        <taxon>Bacteria</taxon>
        <taxon>Bacillati</taxon>
        <taxon>Bacillota</taxon>
        <taxon>Clostridia</taxon>
        <taxon>Eubacteriales</taxon>
        <taxon>Clostridiales Family XVII. Incertae Sedis</taxon>
        <taxon>Sulfobacillus</taxon>
    </lineage>
</organism>
<name>A0A2T2XHS3_9FIRM</name>
<dbReference type="NCBIfam" id="TIGR01189">
    <property type="entry name" value="ccmA"/>
    <property type="match status" value="1"/>
</dbReference>
<keyword evidence="4" id="KW-0201">Cytochrome c-type biogenesis</keyword>
<evidence type="ECO:0000259" key="6">
    <source>
        <dbReference type="PROSITE" id="PS50893"/>
    </source>
</evidence>
<keyword evidence="5 7" id="KW-0067">ATP-binding</keyword>
<dbReference type="EMBL" id="PXYW01000013">
    <property type="protein sequence ID" value="PSR34017.1"/>
    <property type="molecule type" value="Genomic_DNA"/>
</dbReference>
<dbReference type="AlphaFoldDB" id="A0A2T2XHS3"/>
<dbReference type="PANTHER" id="PTHR43335">
    <property type="entry name" value="ABC TRANSPORTER, ATP-BINDING PROTEIN"/>
    <property type="match status" value="1"/>
</dbReference>
<keyword evidence="2" id="KW-0813">Transport</keyword>
<reference evidence="7 8" key="1">
    <citation type="journal article" date="2014" name="BMC Genomics">
        <title>Comparison of environmental and isolate Sulfobacillus genomes reveals diverse carbon, sulfur, nitrogen, and hydrogen metabolisms.</title>
        <authorList>
            <person name="Justice N.B."/>
            <person name="Norman A."/>
            <person name="Brown C.T."/>
            <person name="Singh A."/>
            <person name="Thomas B.C."/>
            <person name="Banfield J.F."/>
        </authorList>
    </citation>
    <scope>NUCLEOTIDE SEQUENCE [LARGE SCALE GENOMIC DNA]</scope>
    <source>
        <strain evidence="7">AMDSBA4</strain>
    </source>
</reference>
<evidence type="ECO:0000313" key="7">
    <source>
        <dbReference type="EMBL" id="PSR34017.1"/>
    </source>
</evidence>